<evidence type="ECO:0000259" key="9">
    <source>
        <dbReference type="Pfam" id="PF21985"/>
    </source>
</evidence>
<comment type="catalytic activity">
    <reaction evidence="6">
        <text>an adenosine in mRNA + S-adenosyl-L-methionine = an N(1)-methyladenosine in mRNA + S-adenosyl-L-homocysteine + H(+)</text>
        <dbReference type="Rhea" id="RHEA:55392"/>
        <dbReference type="Rhea" id="RHEA-COMP:12414"/>
        <dbReference type="Rhea" id="RHEA-COMP:12415"/>
        <dbReference type="ChEBI" id="CHEBI:15378"/>
        <dbReference type="ChEBI" id="CHEBI:57856"/>
        <dbReference type="ChEBI" id="CHEBI:59789"/>
        <dbReference type="ChEBI" id="CHEBI:74411"/>
        <dbReference type="ChEBI" id="CHEBI:74491"/>
    </reaction>
</comment>
<dbReference type="InterPro" id="IPR029063">
    <property type="entry name" value="SAM-dependent_MTases_sf"/>
</dbReference>
<dbReference type="InterPro" id="IPR049470">
    <property type="entry name" value="TRM61_C"/>
</dbReference>
<organism evidence="10 11">
    <name type="scientific">Stichopus japonicus</name>
    <name type="common">Sea cucumber</name>
    <dbReference type="NCBI Taxonomy" id="307972"/>
    <lineage>
        <taxon>Eukaryota</taxon>
        <taxon>Metazoa</taxon>
        <taxon>Echinodermata</taxon>
        <taxon>Eleutherozoa</taxon>
        <taxon>Echinozoa</taxon>
        <taxon>Holothuroidea</taxon>
        <taxon>Aspidochirotacea</taxon>
        <taxon>Aspidochirotida</taxon>
        <taxon>Stichopodidae</taxon>
        <taxon>Apostichopus</taxon>
    </lineage>
</organism>
<dbReference type="InterPro" id="IPR014816">
    <property type="entry name" value="tRNA_MeTrfase_Gcd14"/>
</dbReference>
<dbReference type="OrthoDB" id="5585464at2759"/>
<evidence type="ECO:0000256" key="4">
    <source>
        <dbReference type="ARBA" id="ARBA00022691"/>
    </source>
</evidence>
<keyword evidence="11" id="KW-1185">Reference proteome</keyword>
<dbReference type="GO" id="GO:0005739">
    <property type="term" value="C:mitochondrion"/>
    <property type="evidence" value="ECO:0007669"/>
    <property type="project" value="TreeGrafter"/>
</dbReference>
<evidence type="ECO:0000256" key="6">
    <source>
        <dbReference type="ARBA" id="ARBA00048481"/>
    </source>
</evidence>
<evidence type="ECO:0000256" key="2">
    <source>
        <dbReference type="ARBA" id="ARBA00022603"/>
    </source>
</evidence>
<sequence length="448" mass="50778">MSGKLLKWSQTQSYSDDSNNSSEENCHTSYLEKRRKALFGQRRQLSPFERVSGMVAQDKEDMLLGKQKLEVDPVCDQSRQSRVSVVENLSSESSINKNNLEKHTVHEGMRDLHLATKQTGILIDGEYIYVMMENIKTNAHLQEIFLLEAGRKFQCRYGSLNHTEIVGHLPGKIFLTDKGYPVLVRRPTLEEYVLHMKRTATISYPKDCAAMLMMLDASPGDVILEAGTGSGAMTLHLSRAVWTAGTVYTFETNSNHQKVAKSNIQTWKTSYNMSHAGQPWPDNISFCSGHLQDTGLQNDSVDGAVIDLEDPHLVIQTVAKKLKRGRAASIYVSNLSQVVDITEVIRINKLPLSIDSIIDVTHKHWLVHPARRRRDTSPLDRLKVQRGSEIYLEESDTKNHSVKHREIEGYLIDHVPKYITRPRHKQPSFTAFLVKLTKVLLSDLAHKI</sequence>
<evidence type="ECO:0000313" key="10">
    <source>
        <dbReference type="EMBL" id="PIK40636.1"/>
    </source>
</evidence>
<accession>A0A2G8JXY8</accession>
<comment type="caution">
    <text evidence="10">The sequence shown here is derived from an EMBL/GenBank/DDBJ whole genome shotgun (WGS) entry which is preliminary data.</text>
</comment>
<dbReference type="PANTHER" id="PTHR12133:SF1">
    <property type="entry name" value="TRNA (ADENINE(58)-N(1))-METHYLTRANSFERASE, MITOCHONDRIAL"/>
    <property type="match status" value="1"/>
</dbReference>
<dbReference type="PANTHER" id="PTHR12133">
    <property type="entry name" value="TRNA (ADENINE(58)-N(1))-METHYLTRANSFERASE"/>
    <property type="match status" value="1"/>
</dbReference>
<dbReference type="Pfam" id="PF08704">
    <property type="entry name" value="GCD14"/>
    <property type="match status" value="1"/>
</dbReference>
<dbReference type="Gene3D" id="3.40.50.150">
    <property type="entry name" value="Vaccinia Virus protein VP39"/>
    <property type="match status" value="1"/>
</dbReference>
<dbReference type="PROSITE" id="PS51620">
    <property type="entry name" value="SAM_TRM61"/>
    <property type="match status" value="1"/>
</dbReference>
<evidence type="ECO:0000256" key="3">
    <source>
        <dbReference type="ARBA" id="ARBA00022679"/>
    </source>
</evidence>
<dbReference type="GO" id="GO:0030488">
    <property type="term" value="P:tRNA methylation"/>
    <property type="evidence" value="ECO:0007669"/>
    <property type="project" value="InterPro"/>
</dbReference>
<dbReference type="EC" id="2.1.1.220" evidence="1"/>
<evidence type="ECO:0000259" key="8">
    <source>
        <dbReference type="Pfam" id="PF08704"/>
    </source>
</evidence>
<dbReference type="GO" id="GO:0031515">
    <property type="term" value="C:tRNA (m1A) methyltransferase complex"/>
    <property type="evidence" value="ECO:0007669"/>
    <property type="project" value="InterPro"/>
</dbReference>
<feature type="domain" description="tRNA (adenine(58)-N(1))-methyltransferase catalytic subunit TRM61 C-terminal" evidence="8">
    <location>
        <begin position="184"/>
        <end position="434"/>
    </location>
</feature>
<protein>
    <recommendedName>
        <fullName evidence="1">tRNA (adenine(58)-N(1))-methyltransferase</fullName>
        <ecNumber evidence="1">2.1.1.220</ecNumber>
    </recommendedName>
</protein>
<dbReference type="EMBL" id="MRZV01001100">
    <property type="protein sequence ID" value="PIK40636.1"/>
    <property type="molecule type" value="Genomic_DNA"/>
</dbReference>
<evidence type="ECO:0000256" key="7">
    <source>
        <dbReference type="SAM" id="MobiDB-lite"/>
    </source>
</evidence>
<dbReference type="Proteomes" id="UP000230750">
    <property type="component" value="Unassembled WGS sequence"/>
</dbReference>
<dbReference type="GO" id="GO:0160107">
    <property type="term" value="F:tRNA (adenine(58)-N1)-methyltransferase activity"/>
    <property type="evidence" value="ECO:0007669"/>
    <property type="project" value="UniProtKB-EC"/>
</dbReference>
<dbReference type="Gene3D" id="3.10.330.20">
    <property type="match status" value="1"/>
</dbReference>
<evidence type="ECO:0000256" key="1">
    <source>
        <dbReference type="ARBA" id="ARBA00012796"/>
    </source>
</evidence>
<dbReference type="AlphaFoldDB" id="A0A2G8JXY8"/>
<keyword evidence="3 10" id="KW-0808">Transferase</keyword>
<evidence type="ECO:0000256" key="5">
    <source>
        <dbReference type="ARBA" id="ARBA00022694"/>
    </source>
</evidence>
<proteinExistence type="predicted"/>
<gene>
    <name evidence="10" type="ORF">BSL78_22513</name>
</gene>
<dbReference type="Pfam" id="PF21985">
    <property type="entry name" value="TR61B_FKBP-like"/>
    <property type="match status" value="1"/>
</dbReference>
<keyword evidence="4" id="KW-0949">S-adenosyl-L-methionine</keyword>
<evidence type="ECO:0000313" key="11">
    <source>
        <dbReference type="Proteomes" id="UP000230750"/>
    </source>
</evidence>
<keyword evidence="5" id="KW-0819">tRNA processing</keyword>
<dbReference type="STRING" id="307972.A0A2G8JXY8"/>
<keyword evidence="2 10" id="KW-0489">Methyltransferase</keyword>
<feature type="region of interest" description="Disordered" evidence="7">
    <location>
        <begin position="1"/>
        <end position="28"/>
    </location>
</feature>
<name>A0A2G8JXY8_STIJA</name>
<dbReference type="InterPro" id="IPR054151">
    <property type="entry name" value="TR61B_FKBP-like"/>
</dbReference>
<feature type="domain" description="TR61B FKBP-like" evidence="9">
    <location>
        <begin position="136"/>
        <end position="179"/>
    </location>
</feature>
<dbReference type="SUPFAM" id="SSF53335">
    <property type="entry name" value="S-adenosyl-L-methionine-dependent methyltransferases"/>
    <property type="match status" value="1"/>
</dbReference>
<reference evidence="10 11" key="1">
    <citation type="journal article" date="2017" name="PLoS Biol.">
        <title>The sea cucumber genome provides insights into morphological evolution and visceral regeneration.</title>
        <authorList>
            <person name="Zhang X."/>
            <person name="Sun L."/>
            <person name="Yuan J."/>
            <person name="Sun Y."/>
            <person name="Gao Y."/>
            <person name="Zhang L."/>
            <person name="Li S."/>
            <person name="Dai H."/>
            <person name="Hamel J.F."/>
            <person name="Liu C."/>
            <person name="Yu Y."/>
            <person name="Liu S."/>
            <person name="Lin W."/>
            <person name="Guo K."/>
            <person name="Jin S."/>
            <person name="Xu P."/>
            <person name="Storey K.B."/>
            <person name="Huan P."/>
            <person name="Zhang T."/>
            <person name="Zhou Y."/>
            <person name="Zhang J."/>
            <person name="Lin C."/>
            <person name="Li X."/>
            <person name="Xing L."/>
            <person name="Huo D."/>
            <person name="Sun M."/>
            <person name="Wang L."/>
            <person name="Mercier A."/>
            <person name="Li F."/>
            <person name="Yang H."/>
            <person name="Xiang J."/>
        </authorList>
    </citation>
    <scope>NUCLEOTIDE SEQUENCE [LARGE SCALE GENOMIC DNA]</scope>
    <source>
        <strain evidence="10">Shaxun</strain>
        <tissue evidence="10">Muscle</tissue>
    </source>
</reference>